<feature type="transmembrane region" description="Helical" evidence="12">
    <location>
        <begin position="168"/>
        <end position="188"/>
    </location>
</feature>
<dbReference type="GO" id="GO:0005886">
    <property type="term" value="C:plasma membrane"/>
    <property type="evidence" value="ECO:0007669"/>
    <property type="project" value="UniProtKB-SubCell"/>
</dbReference>
<keyword evidence="3 12" id="KW-0813">Transport</keyword>
<keyword evidence="11 12" id="KW-0739">Sodium transport</keyword>
<sequence>MSLSFFFAEISIEENLEQFLIVLSVSLTVATISRFFSWFRQIPYTLLLVIVGLGLAFVNIRLIDLSPELILEIFLPPLLFEAAWNIKWDELKKNFLPVILLATIGVVICVIGVSFSLSYFTTMPIAIALLVGASLSASDPVAVVALFRELGASKKLTTLLEGESLLNDGVAVVAFVLLVSIPLGKHTFSLTNSITQFSTFVGIGVAIGLLIGFGISYLTQRFDLPLVEQSLTLVSAYGVYLVTEKLGGSGVIGVVVVGLILGNFGSRIGMNPRTRLIVSEFWEFLAFLVNSIIFLLIGDQINFTDLITHLDLIFVAIIALIVTRLIAVFALSYISNLITIVDINLREQTVLWWGGLRGSVSIALALSVPSILSERQEVIETVFGVVLFTLLVQGLTTKLFLEKLNLIGNQAIKQEYSELLARRFALNKVLDYLTAIPPDKNPDIDPEFYSYEQKLIEGQRTTIEEKIVDLQQKNPELKDISMKKLRENLLNIEADTYAELILKGELNNDLSPILQEIIAQEKSDL</sequence>
<keyword evidence="5 12" id="KW-1003">Cell membrane</keyword>
<comment type="caution">
    <text evidence="14">The sequence shown here is derived from an EMBL/GenBank/DDBJ whole genome shotgun (WGS) entry which is preliminary data.</text>
</comment>
<dbReference type="InterPro" id="IPR018422">
    <property type="entry name" value="Cation/H_exchanger_CPA1"/>
</dbReference>
<proteinExistence type="inferred from homology"/>
<accession>A0A844GTQ5</accession>
<comment type="subcellular location">
    <subcellularLocation>
        <location evidence="1 12">Cell membrane</location>
        <topology evidence="1 12">Multi-pass membrane protein</topology>
    </subcellularLocation>
</comment>
<evidence type="ECO:0000256" key="9">
    <source>
        <dbReference type="ARBA" id="ARBA00023065"/>
    </source>
</evidence>
<evidence type="ECO:0000256" key="10">
    <source>
        <dbReference type="ARBA" id="ARBA00023136"/>
    </source>
</evidence>
<dbReference type="GO" id="GO:0015385">
    <property type="term" value="F:sodium:proton antiporter activity"/>
    <property type="evidence" value="ECO:0007669"/>
    <property type="project" value="InterPro"/>
</dbReference>
<feature type="transmembrane region" description="Helical" evidence="12">
    <location>
        <begin position="20"/>
        <end position="37"/>
    </location>
</feature>
<dbReference type="Gene3D" id="6.10.140.1330">
    <property type="match status" value="1"/>
</dbReference>
<dbReference type="Pfam" id="PF00999">
    <property type="entry name" value="Na_H_Exchanger"/>
    <property type="match status" value="1"/>
</dbReference>
<dbReference type="GO" id="GO:0098719">
    <property type="term" value="P:sodium ion import across plasma membrane"/>
    <property type="evidence" value="ECO:0007669"/>
    <property type="project" value="TreeGrafter"/>
</dbReference>
<comment type="caution">
    <text evidence="12">Lacks conserved residue(s) required for the propagation of feature annotation.</text>
</comment>
<feature type="transmembrane region" description="Helical" evidence="12">
    <location>
        <begin position="312"/>
        <end position="338"/>
    </location>
</feature>
<keyword evidence="8 12" id="KW-0915">Sodium</keyword>
<dbReference type="RefSeq" id="WP_155082511.1">
    <property type="nucleotide sequence ID" value="NZ_WMIA01000001.1"/>
</dbReference>
<dbReference type="EMBL" id="WMIA01000001">
    <property type="protein sequence ID" value="MTF37645.1"/>
    <property type="molecule type" value="Genomic_DNA"/>
</dbReference>
<evidence type="ECO:0000313" key="14">
    <source>
        <dbReference type="EMBL" id="MTF37645.1"/>
    </source>
</evidence>
<evidence type="ECO:0000256" key="2">
    <source>
        <dbReference type="ARBA" id="ARBA00007367"/>
    </source>
</evidence>
<keyword evidence="7 12" id="KW-1133">Transmembrane helix</keyword>
<keyword evidence="6 12" id="KW-0812">Transmembrane</keyword>
<evidence type="ECO:0000256" key="5">
    <source>
        <dbReference type="ARBA" id="ARBA00022475"/>
    </source>
</evidence>
<organism evidence="14 15">
    <name type="scientific">Cyanobacterium aponinum 0216</name>
    <dbReference type="NCBI Taxonomy" id="2676140"/>
    <lineage>
        <taxon>Bacteria</taxon>
        <taxon>Bacillati</taxon>
        <taxon>Cyanobacteriota</taxon>
        <taxon>Cyanophyceae</taxon>
        <taxon>Oscillatoriophycideae</taxon>
        <taxon>Chroococcales</taxon>
        <taxon>Geminocystaceae</taxon>
        <taxon>Cyanobacterium</taxon>
    </lineage>
</organism>
<dbReference type="InterPro" id="IPR004705">
    <property type="entry name" value="Cation/H_exchanger_CPA1_bac"/>
</dbReference>
<feature type="transmembrane region" description="Helical" evidence="12">
    <location>
        <begin position="246"/>
        <end position="264"/>
    </location>
</feature>
<dbReference type="InterPro" id="IPR006153">
    <property type="entry name" value="Cation/H_exchanger_TM"/>
</dbReference>
<reference evidence="14 15" key="1">
    <citation type="submission" date="2019-11" db="EMBL/GenBank/DDBJ databases">
        <title>Isolation of a new High Light Tolerant Cyanobacteria.</title>
        <authorList>
            <person name="Dobson Z."/>
            <person name="Vaughn N."/>
            <person name="Vaughn M."/>
            <person name="Fromme P."/>
            <person name="Mazor Y."/>
        </authorList>
    </citation>
    <scope>NUCLEOTIDE SEQUENCE [LARGE SCALE GENOMIC DNA]</scope>
    <source>
        <strain evidence="14 15">0216</strain>
    </source>
</reference>
<feature type="domain" description="Cation/H+ exchanger transmembrane" evidence="13">
    <location>
        <begin position="27"/>
        <end position="403"/>
    </location>
</feature>
<dbReference type="PANTHER" id="PTHR10110">
    <property type="entry name" value="SODIUM/HYDROGEN EXCHANGER"/>
    <property type="match status" value="1"/>
</dbReference>
<evidence type="ECO:0000256" key="4">
    <source>
        <dbReference type="ARBA" id="ARBA00022449"/>
    </source>
</evidence>
<feature type="transmembrane region" description="Helical" evidence="12">
    <location>
        <begin position="194"/>
        <end position="215"/>
    </location>
</feature>
<dbReference type="PANTHER" id="PTHR10110:SF195">
    <property type="entry name" value="NA(+)_H(+) ANTIPORTER NHAS2"/>
    <property type="match status" value="1"/>
</dbReference>
<feature type="transmembrane region" description="Helical" evidence="12">
    <location>
        <begin position="125"/>
        <end position="147"/>
    </location>
</feature>
<dbReference type="GO" id="GO:0051453">
    <property type="term" value="P:regulation of intracellular pH"/>
    <property type="evidence" value="ECO:0007669"/>
    <property type="project" value="TreeGrafter"/>
</dbReference>
<evidence type="ECO:0000256" key="12">
    <source>
        <dbReference type="RuleBase" id="RU366002"/>
    </source>
</evidence>
<evidence type="ECO:0000256" key="11">
    <source>
        <dbReference type="ARBA" id="ARBA00023201"/>
    </source>
</evidence>
<evidence type="ECO:0000256" key="3">
    <source>
        <dbReference type="ARBA" id="ARBA00022448"/>
    </source>
</evidence>
<comment type="function">
    <text evidence="12">Na(+)/H(+) antiporter that extrudes sodium in exchange for external protons.</text>
</comment>
<gene>
    <name evidence="14" type="ORF">GGC33_01690</name>
</gene>
<dbReference type="Proteomes" id="UP000437131">
    <property type="component" value="Unassembled WGS sequence"/>
</dbReference>
<feature type="transmembrane region" description="Helical" evidence="12">
    <location>
        <begin position="276"/>
        <end position="297"/>
    </location>
</feature>
<evidence type="ECO:0000313" key="15">
    <source>
        <dbReference type="Proteomes" id="UP000437131"/>
    </source>
</evidence>
<feature type="transmembrane region" description="Helical" evidence="12">
    <location>
        <begin position="44"/>
        <end position="63"/>
    </location>
</feature>
<protein>
    <submittedName>
        <fullName evidence="14">Na+/H+ antiporter</fullName>
    </submittedName>
</protein>
<dbReference type="NCBIfam" id="TIGR00831">
    <property type="entry name" value="a_cpa1"/>
    <property type="match status" value="1"/>
</dbReference>
<evidence type="ECO:0000256" key="6">
    <source>
        <dbReference type="ARBA" id="ARBA00022692"/>
    </source>
</evidence>
<evidence type="ECO:0000256" key="7">
    <source>
        <dbReference type="ARBA" id="ARBA00022989"/>
    </source>
</evidence>
<evidence type="ECO:0000256" key="8">
    <source>
        <dbReference type="ARBA" id="ARBA00023053"/>
    </source>
</evidence>
<dbReference type="GO" id="GO:0015386">
    <property type="term" value="F:potassium:proton antiporter activity"/>
    <property type="evidence" value="ECO:0007669"/>
    <property type="project" value="TreeGrafter"/>
</dbReference>
<keyword evidence="4 12" id="KW-0050">Antiport</keyword>
<keyword evidence="10 12" id="KW-0472">Membrane</keyword>
<name>A0A844GTQ5_9CHRO</name>
<evidence type="ECO:0000256" key="1">
    <source>
        <dbReference type="ARBA" id="ARBA00004651"/>
    </source>
</evidence>
<evidence type="ECO:0000259" key="13">
    <source>
        <dbReference type="Pfam" id="PF00999"/>
    </source>
</evidence>
<comment type="similarity">
    <text evidence="2 12">Belongs to the monovalent cation:proton antiporter 1 (CPA1) transporter (TC 2.A.36) family.</text>
</comment>
<keyword evidence="9 12" id="KW-0406">Ion transport</keyword>
<feature type="transmembrane region" description="Helical" evidence="12">
    <location>
        <begin position="98"/>
        <end position="119"/>
    </location>
</feature>
<dbReference type="AlphaFoldDB" id="A0A844GTQ5"/>